<comment type="caution">
    <text evidence="2">The sequence shown here is derived from an EMBL/GenBank/DDBJ whole genome shotgun (WGS) entry which is preliminary data.</text>
</comment>
<organism evidence="2 3">
    <name type="scientific">Trypanosoma rangeli SC58</name>
    <dbReference type="NCBI Taxonomy" id="429131"/>
    <lineage>
        <taxon>Eukaryota</taxon>
        <taxon>Discoba</taxon>
        <taxon>Euglenozoa</taxon>
        <taxon>Kinetoplastea</taxon>
        <taxon>Metakinetoplastina</taxon>
        <taxon>Trypanosomatida</taxon>
        <taxon>Trypanosomatidae</taxon>
        <taxon>Trypanosoma</taxon>
        <taxon>Herpetosoma</taxon>
    </lineage>
</organism>
<dbReference type="Proteomes" id="UP000031737">
    <property type="component" value="Unassembled WGS sequence"/>
</dbReference>
<dbReference type="OrthoDB" id="251951at2759"/>
<evidence type="ECO:0008006" key="4">
    <source>
        <dbReference type="Google" id="ProtNLM"/>
    </source>
</evidence>
<name>A0A061J6D3_TRYRA</name>
<evidence type="ECO:0000256" key="1">
    <source>
        <dbReference type="SAM" id="MobiDB-lite"/>
    </source>
</evidence>
<feature type="region of interest" description="Disordered" evidence="1">
    <location>
        <begin position="830"/>
        <end position="854"/>
    </location>
</feature>
<feature type="region of interest" description="Disordered" evidence="1">
    <location>
        <begin position="165"/>
        <end position="186"/>
    </location>
</feature>
<accession>A0A061J6D3</accession>
<evidence type="ECO:0000313" key="2">
    <source>
        <dbReference type="EMBL" id="ESL10429.1"/>
    </source>
</evidence>
<sequence>MPHILFSSLPRMAVEALRHDEALRNEEQKRDEECPERVAQSSDMDFFIDEYMCPDAATKRAAAADNFVAAEETMNPLGGMAQATRTRERTQDRLAVDCDVCLQLRGTTGEASGGNFCIRVPAALPTSKLSASSVVCPINDPTAPHVKEMCGVKTKLEAEEATALDSGAAWAGHSESWMRDGASEEEEEGMCVAAADSSRYTINSNAQHGSVVTKTMFIPANDSERLLHAGDFTITVSSEENERGGTGGAGGEGNVVYAMKLPPSFVFGLRLPFEVERALVDWYRENMTSSIPLPAWLSAFLYTTTLRCHTFTTSISTLSHSTCREKLEETAAVTTLEGFCIVALNIIAQMGQLHRQQLQEAGNIDETTVAQCGLLHDNALFSDSQQERVRRWLQRYIPMEAYDGNEEGEATLRRPQCGVRWPSAVTVAFYIALDLAKLLFPSLLLNLESTILAALQPLLEARSVGSMLAPSPYISCFAVSFFAPSLRRPRSRRQAVVLLTQAPSAWWGWWRQKNGEDKSNNGCGISAVSASRGYAALRVLQCFTFIGSQGGLDETCGSVDEEEDSEAAQFLLSSVALFAELLLDREVITTLERATKEITRLYYLSLERPNGEEAVALSLQATQAMMRCFIVLVCWLTFRPGGYCTTFAQQHFGSLLRLAALHHERHPPTHAQRTQLEEGGENLDCTQLLLTLCSRDYFSSLSALFCRLRDRCGARRRRGHHAYATPGNPWRQLRQGKVPSCLFPTEEDRTTNTSYSHYSVTSFSSTNAASDVVLAPQLSTMQSHPTLIGNDAVPSHLLHNLRRVIREIRPVFRQLERDVFVNYEASAPTPLGTKRRREADDTVSSPSQRCDDGLQLSVSPQFAHHVYNQPHSRFWERQLECSEFSDDDETDTSGSGSE</sequence>
<evidence type="ECO:0000313" key="3">
    <source>
        <dbReference type="Proteomes" id="UP000031737"/>
    </source>
</evidence>
<dbReference type="AlphaFoldDB" id="A0A061J6D3"/>
<dbReference type="VEuPathDB" id="TriTrypDB:TRSC58_01838"/>
<reference evidence="2 3" key="1">
    <citation type="submission" date="2013-07" db="EMBL/GenBank/DDBJ databases">
        <authorList>
            <person name="Stoco P.H."/>
            <person name="Wagner G."/>
            <person name="Gerber A."/>
            <person name="Zaha A."/>
            <person name="Thompson C."/>
            <person name="Bartholomeu D.C."/>
            <person name="Luckemeyer D.D."/>
            <person name="Bahia D."/>
            <person name="Loreto E."/>
            <person name="Prestes E.B."/>
            <person name="Lima F.M."/>
            <person name="Rodrigues-Luiz G."/>
            <person name="Vallejo G.A."/>
            <person name="Filho J.F."/>
            <person name="Monteiro K.M."/>
            <person name="Tyler K.M."/>
            <person name="de Almeida L.G."/>
            <person name="Ortiz M.F."/>
            <person name="Siervo M.A."/>
            <person name="de Moraes M.H."/>
            <person name="Cunha O.L."/>
            <person name="Mendonca-Neto R."/>
            <person name="Silva R."/>
            <person name="Teixeira S.M."/>
            <person name="Murta S.M."/>
            <person name="Sincero T.C."/>
            <person name="Mendes T.A."/>
            <person name="Urmenyi T.P."/>
            <person name="Silva V.G."/>
            <person name="da Rocha W.D."/>
            <person name="Andersson B."/>
            <person name="Romanha A.J."/>
            <person name="Steindel M."/>
            <person name="de Vasconcelos A.T."/>
            <person name="Grisard E.C."/>
        </authorList>
    </citation>
    <scope>NUCLEOTIDE SEQUENCE [LARGE SCALE GENOMIC DNA]</scope>
    <source>
        <strain evidence="2 3">SC58</strain>
    </source>
</reference>
<protein>
    <recommendedName>
        <fullName evidence="4">PTP1-interacting protein, 39 kDa</fullName>
    </recommendedName>
</protein>
<gene>
    <name evidence="2" type="ORF">TRSC58_01838</name>
</gene>
<keyword evidence="3" id="KW-1185">Reference proteome</keyword>
<proteinExistence type="predicted"/>
<dbReference type="EMBL" id="AUPL01001838">
    <property type="protein sequence ID" value="ESL10429.1"/>
    <property type="molecule type" value="Genomic_DNA"/>
</dbReference>